<keyword evidence="3" id="KW-1185">Reference proteome</keyword>
<organism evidence="2 3">
    <name type="scientific">Rubrivirga marina</name>
    <dbReference type="NCBI Taxonomy" id="1196024"/>
    <lineage>
        <taxon>Bacteria</taxon>
        <taxon>Pseudomonadati</taxon>
        <taxon>Rhodothermota</taxon>
        <taxon>Rhodothermia</taxon>
        <taxon>Rhodothermales</taxon>
        <taxon>Rubricoccaceae</taxon>
        <taxon>Rubrivirga</taxon>
    </lineage>
</organism>
<evidence type="ECO:0000313" key="3">
    <source>
        <dbReference type="Proteomes" id="UP000216339"/>
    </source>
</evidence>
<evidence type="ECO:0000313" key="2">
    <source>
        <dbReference type="EMBL" id="PAP78436.1"/>
    </source>
</evidence>
<reference evidence="2 3" key="1">
    <citation type="submission" date="2016-11" db="EMBL/GenBank/DDBJ databases">
        <title>Study of marine rhodopsin-containing bacteria.</title>
        <authorList>
            <person name="Yoshizawa S."/>
            <person name="Kumagai Y."/>
            <person name="Kogure K."/>
        </authorList>
    </citation>
    <scope>NUCLEOTIDE SEQUENCE [LARGE SCALE GENOMIC DNA]</scope>
    <source>
        <strain evidence="2 3">SAORIC-28</strain>
    </source>
</reference>
<dbReference type="AlphaFoldDB" id="A0A271J4I6"/>
<sequence>MAPGSAGAPESTALAAMVRPLLLAALLAASASAQVAPDRDVRLDGQSIVGRWHAVEVVDDADATADLRRGLLSTTLVVNPTGHVILRGTDRREGRGAPSAFSGRIEGDRLRLGGLPGEAEVAVYGWRLHLVDPRGRRTVFERER</sequence>
<proteinExistence type="predicted"/>
<protein>
    <recommendedName>
        <fullName evidence="4">Lipocalin-like domain-containing protein</fullName>
    </recommendedName>
</protein>
<evidence type="ECO:0000256" key="1">
    <source>
        <dbReference type="SAM" id="SignalP"/>
    </source>
</evidence>
<comment type="caution">
    <text evidence="2">The sequence shown here is derived from an EMBL/GenBank/DDBJ whole genome shotgun (WGS) entry which is preliminary data.</text>
</comment>
<keyword evidence="1" id="KW-0732">Signal</keyword>
<accession>A0A271J4I6</accession>
<dbReference type="EMBL" id="MQWD01000001">
    <property type="protein sequence ID" value="PAP78436.1"/>
    <property type="molecule type" value="Genomic_DNA"/>
</dbReference>
<name>A0A271J4I6_9BACT</name>
<feature type="signal peptide" evidence="1">
    <location>
        <begin position="1"/>
        <end position="35"/>
    </location>
</feature>
<dbReference type="Proteomes" id="UP000216339">
    <property type="component" value="Unassembled WGS sequence"/>
</dbReference>
<feature type="chain" id="PRO_5013216038" description="Lipocalin-like domain-containing protein" evidence="1">
    <location>
        <begin position="36"/>
        <end position="144"/>
    </location>
</feature>
<gene>
    <name evidence="2" type="ORF">BSZ37_19405</name>
</gene>
<evidence type="ECO:0008006" key="4">
    <source>
        <dbReference type="Google" id="ProtNLM"/>
    </source>
</evidence>